<accession>D2ZYN0</accession>
<reference evidence="1 2" key="1">
    <citation type="submission" date="2009-10" db="EMBL/GenBank/DDBJ databases">
        <authorList>
            <person name="Weinstock G."/>
            <person name="Sodergren E."/>
            <person name="Clifton S."/>
            <person name="Fulton L."/>
            <person name="Fulton B."/>
            <person name="Courtney L."/>
            <person name="Fronick C."/>
            <person name="Harrison M."/>
            <person name="Strong C."/>
            <person name="Farmer C."/>
            <person name="Delahaunty K."/>
            <person name="Markovic C."/>
            <person name="Hall O."/>
            <person name="Minx P."/>
            <person name="Tomlinson C."/>
            <person name="Mitreva M."/>
            <person name="Nelson J."/>
            <person name="Hou S."/>
            <person name="Wollam A."/>
            <person name="Pepin K.H."/>
            <person name="Johnson M."/>
            <person name="Bhonagiri V."/>
            <person name="Nash W.E."/>
            <person name="Warren W."/>
            <person name="Chinwalla A."/>
            <person name="Mardis E.R."/>
            <person name="Wilson R.K."/>
        </authorList>
    </citation>
    <scope>NUCLEOTIDE SEQUENCE [LARGE SCALE GENOMIC DNA]</scope>
    <source>
        <strain evidence="2">ATCC 25996 / DSM 4631 / NCTC 10774 / M26</strain>
    </source>
</reference>
<dbReference type="AlphaFoldDB" id="D2ZYN0"/>
<dbReference type="EMBL" id="ACDX02000014">
    <property type="protein sequence ID" value="EFC87829.1"/>
    <property type="molecule type" value="Genomic_DNA"/>
</dbReference>
<dbReference type="Proteomes" id="UP000003344">
    <property type="component" value="Unassembled WGS sequence"/>
</dbReference>
<name>D2ZYN0_NEIM2</name>
<evidence type="ECO:0000313" key="2">
    <source>
        <dbReference type="Proteomes" id="UP000003344"/>
    </source>
</evidence>
<evidence type="ECO:0000313" key="1">
    <source>
        <dbReference type="EMBL" id="EFC87829.1"/>
    </source>
</evidence>
<protein>
    <submittedName>
        <fullName evidence="1">Uncharacterized protein</fullName>
    </submittedName>
</protein>
<sequence>MFYWCGMVAWALPTKIMGKRGRLKFWVWFVGRVHATGLV</sequence>
<dbReference type="STRING" id="546266.NEIMUCOT_05744"/>
<organism evidence="1 2">
    <name type="scientific">Neisseria mucosa (strain ATCC 25996 / DSM 4631 / NCTC 10774 / M26)</name>
    <dbReference type="NCBI Taxonomy" id="546266"/>
    <lineage>
        <taxon>Bacteria</taxon>
        <taxon>Pseudomonadati</taxon>
        <taxon>Pseudomonadota</taxon>
        <taxon>Betaproteobacteria</taxon>
        <taxon>Neisseriales</taxon>
        <taxon>Neisseriaceae</taxon>
        <taxon>Neisseria</taxon>
    </lineage>
</organism>
<gene>
    <name evidence="1" type="ORF">NEIMUCOT_05744</name>
</gene>
<comment type="caution">
    <text evidence="1">The sequence shown here is derived from an EMBL/GenBank/DDBJ whole genome shotgun (WGS) entry which is preliminary data.</text>
</comment>
<proteinExistence type="predicted"/>